<organism evidence="1 2">
    <name type="scientific">Bacillus haynesii</name>
    <dbReference type="NCBI Taxonomy" id="1925021"/>
    <lineage>
        <taxon>Bacteria</taxon>
        <taxon>Bacillati</taxon>
        <taxon>Bacillota</taxon>
        <taxon>Bacilli</taxon>
        <taxon>Bacillales</taxon>
        <taxon>Bacillaceae</taxon>
        <taxon>Bacillus</taxon>
    </lineage>
</organism>
<evidence type="ECO:0000313" key="1">
    <source>
        <dbReference type="EMBL" id="OMI30339.1"/>
    </source>
</evidence>
<reference evidence="1 2" key="1">
    <citation type="submission" date="2016-12" db="EMBL/GenBank/DDBJ databases">
        <title>Bacillus phylogenomics.</title>
        <authorList>
            <person name="Dunlap C."/>
        </authorList>
    </citation>
    <scope>NUCLEOTIDE SEQUENCE [LARGE SCALE GENOMIC DNA]</scope>
    <source>
        <strain evidence="1 2">NRRL B-41327</strain>
    </source>
</reference>
<name>A0ABX3I8E8_9BACI</name>
<comment type="caution">
    <text evidence="1">The sequence shown here is derived from an EMBL/GenBank/DDBJ whole genome shotgun (WGS) entry which is preliminary data.</text>
</comment>
<proteinExistence type="predicted"/>
<dbReference type="Proteomes" id="UP000187046">
    <property type="component" value="Unassembled WGS sequence"/>
</dbReference>
<gene>
    <name evidence="1" type="ORF">BTA31_01910</name>
</gene>
<protein>
    <submittedName>
        <fullName evidence="1">Uncharacterized protein</fullName>
    </submittedName>
</protein>
<evidence type="ECO:0000313" key="2">
    <source>
        <dbReference type="Proteomes" id="UP000187046"/>
    </source>
</evidence>
<accession>A0ABX3I8E8</accession>
<dbReference type="EMBL" id="MRBL01000002">
    <property type="protein sequence ID" value="OMI30339.1"/>
    <property type="molecule type" value="Genomic_DNA"/>
</dbReference>
<dbReference type="RefSeq" id="WP_076788652.1">
    <property type="nucleotide sequence ID" value="NZ_JALAJD010000006.1"/>
</dbReference>
<sequence>MHFHDDWQLKSFTEGESFTDRAGAIKSLQASSLNAKVLHADIQPGIAIRLFFGPYLNNSA</sequence>
<keyword evidence="2" id="KW-1185">Reference proteome</keyword>